<dbReference type="GO" id="GO:0005524">
    <property type="term" value="F:ATP binding"/>
    <property type="evidence" value="ECO:0007669"/>
    <property type="project" value="UniProtKB-KW"/>
</dbReference>
<gene>
    <name evidence="7" type="ORF">K9W46_00530</name>
</gene>
<feature type="domain" description="Helicase ATP-binding" evidence="5">
    <location>
        <begin position="7"/>
        <end position="205"/>
    </location>
</feature>
<keyword evidence="2" id="KW-0378">Hydrolase</keyword>
<evidence type="ECO:0000256" key="2">
    <source>
        <dbReference type="ARBA" id="ARBA00022801"/>
    </source>
</evidence>
<evidence type="ECO:0000259" key="6">
    <source>
        <dbReference type="SMART" id="SM00490"/>
    </source>
</evidence>
<keyword evidence="4" id="KW-0067">ATP-binding</keyword>
<dbReference type="PANTHER" id="PTHR47961:SF6">
    <property type="entry name" value="DNA-DIRECTED DNA POLYMERASE"/>
    <property type="match status" value="1"/>
</dbReference>
<dbReference type="GO" id="GO:0004386">
    <property type="term" value="F:helicase activity"/>
    <property type="evidence" value="ECO:0007669"/>
    <property type="project" value="UniProtKB-KW"/>
</dbReference>
<keyword evidence="1" id="KW-0547">Nucleotide-binding</keyword>
<dbReference type="AlphaFoldDB" id="A0A9Y1BSS2"/>
<evidence type="ECO:0000313" key="7">
    <source>
        <dbReference type="EMBL" id="UJG43684.1"/>
    </source>
</evidence>
<dbReference type="InterPro" id="IPR014001">
    <property type="entry name" value="Helicase_ATP-bd"/>
</dbReference>
<dbReference type="GO" id="GO:0016787">
    <property type="term" value="F:hydrolase activity"/>
    <property type="evidence" value="ECO:0007669"/>
    <property type="project" value="UniProtKB-KW"/>
</dbReference>
<dbReference type="Pfam" id="PF00270">
    <property type="entry name" value="DEAD"/>
    <property type="match status" value="1"/>
</dbReference>
<name>A0A9Y1BSS2_9ARCH</name>
<evidence type="ECO:0000256" key="3">
    <source>
        <dbReference type="ARBA" id="ARBA00022806"/>
    </source>
</evidence>
<dbReference type="Proteomes" id="UP001200513">
    <property type="component" value="Chromosome"/>
</dbReference>
<dbReference type="InterPro" id="IPR011545">
    <property type="entry name" value="DEAD/DEAH_box_helicase_dom"/>
</dbReference>
<dbReference type="PANTHER" id="PTHR47961">
    <property type="entry name" value="DNA POLYMERASE THETA, PUTATIVE (AFU_ORTHOLOGUE AFUA_1G05260)-RELATED"/>
    <property type="match status" value="1"/>
</dbReference>
<dbReference type="InterPro" id="IPR007527">
    <property type="entry name" value="Znf_SWIM"/>
</dbReference>
<feature type="domain" description="Helicase C-terminal" evidence="6">
    <location>
        <begin position="276"/>
        <end position="357"/>
    </location>
</feature>
<dbReference type="Gene3D" id="3.40.50.300">
    <property type="entry name" value="P-loop containing nucleotide triphosphate hydrolases"/>
    <property type="match status" value="2"/>
</dbReference>
<sequence>MNKIELSHRQLESFQQKCMSTFRKRENCLISSPSSTGKTFLVKEYIKQYISENYSTILQSPKKLKIVLLFPYKAIAIQEFNSLADFTEKKMIKIFLAVGGVKLNKETVMEANIIVGTFEKFYFILNLFPEIKKNIKVLVIDEFHFLGYNRGKIIESILLKIKKNKKTQIILLSSSIGNPEEIANWLDFKLLQFDKRLVPLELKIEKIKKSLIEEIFSQSKSNLPVIIFQSSRSKVENLAVELAKRRKDVILKKNLEDLFIDSNSLNSIMENVYFPDKLKKAISKRVAYHHAGLSDIVRVFIEQLFLSGEIDYLISTSTLSAGINLPAKMSILVIERKQIEVDNNLIFQILGRAGRFEFQKKGIGLLLIRPAYLKEYKNKLFDQNGKPTYSCLKSQFFDYDFLIKYFLIEIAFSKEPVSIIIDDLLNKIENSLWFYSNKEAFLIFNSKDVHYALFSQAYSGLDYEEVVSYYEKLDEAFGIKPSNLKLLSKQEKGIGNFSFIILENEKKFKVNMSLEKRQCSCQSQYSNYLCRHQRFLIKMFPFMKEFWLNKYGIIDWLIDNGFLVRSKGMKVNPTTIGRLSAKFFIHPYSFLYFLHLFSTNPNINFRYFFTKVVLFDKQIKRDIKANELTNVQALQIFQQLETQDPLTICSKYNISDSLLENWSEIYDKYSSLFLELKKLFGKNISKKNFADTSVKTSEIEENL</sequence>
<dbReference type="GO" id="GO:0140097">
    <property type="term" value="F:catalytic activity, acting on DNA"/>
    <property type="evidence" value="ECO:0007669"/>
    <property type="project" value="UniProtKB-ARBA"/>
</dbReference>
<dbReference type="Pfam" id="PF00271">
    <property type="entry name" value="Helicase_C"/>
    <property type="match status" value="1"/>
</dbReference>
<keyword evidence="3 7" id="KW-0347">Helicase</keyword>
<proteinExistence type="predicted"/>
<accession>A0A9Y1BSS2</accession>
<dbReference type="GO" id="GO:0008270">
    <property type="term" value="F:zinc ion binding"/>
    <property type="evidence" value="ECO:0007669"/>
    <property type="project" value="InterPro"/>
</dbReference>
<dbReference type="InterPro" id="IPR027417">
    <property type="entry name" value="P-loop_NTPase"/>
</dbReference>
<protein>
    <submittedName>
        <fullName evidence="7">DEAD/DEAH box helicase</fullName>
    </submittedName>
</protein>
<evidence type="ECO:0000259" key="5">
    <source>
        <dbReference type="SMART" id="SM00487"/>
    </source>
</evidence>
<evidence type="ECO:0000256" key="1">
    <source>
        <dbReference type="ARBA" id="ARBA00022741"/>
    </source>
</evidence>
<dbReference type="InterPro" id="IPR001650">
    <property type="entry name" value="Helicase_C-like"/>
</dbReference>
<dbReference type="Pfam" id="PF04434">
    <property type="entry name" value="SWIM"/>
    <property type="match status" value="1"/>
</dbReference>
<evidence type="ECO:0000256" key="4">
    <source>
        <dbReference type="ARBA" id="ARBA00022840"/>
    </source>
</evidence>
<reference evidence="7" key="1">
    <citation type="journal article" date="2022" name="Nat. Microbiol.">
        <title>Unique mobile elements and scalable gene flow at the prokaryote-eukaryote boundary revealed by circularized Asgard archaea genomes.</title>
        <authorList>
            <person name="Wu F."/>
            <person name="Speth D.R."/>
            <person name="Philosof A."/>
            <person name="Cremiere A."/>
            <person name="Narayanan A."/>
            <person name="Barco R.A."/>
            <person name="Connon S.A."/>
            <person name="Amend J.P."/>
            <person name="Antoshechkin I.A."/>
            <person name="Orphan V.J."/>
        </authorList>
    </citation>
    <scope>NUCLEOTIDE SEQUENCE</scope>
    <source>
        <strain evidence="7">PR6</strain>
    </source>
</reference>
<dbReference type="EMBL" id="CP084167">
    <property type="protein sequence ID" value="UJG43684.1"/>
    <property type="molecule type" value="Genomic_DNA"/>
</dbReference>
<organism evidence="7">
    <name type="scientific">Candidatus Heimdallarchaeum endolithica</name>
    <dbReference type="NCBI Taxonomy" id="2876572"/>
    <lineage>
        <taxon>Archaea</taxon>
        <taxon>Promethearchaeati</taxon>
        <taxon>Candidatus Heimdallarchaeota</taxon>
        <taxon>Candidatus Heimdallarchaeia (ex Rinke et al. 2021) (nom. nud.)</taxon>
        <taxon>Candidatus Heimdallarchaeales</taxon>
        <taxon>Candidatus Heimdallarchaeaceae</taxon>
        <taxon>Candidatus Heimdallarchaeum</taxon>
    </lineage>
</organism>
<dbReference type="GO" id="GO:0003676">
    <property type="term" value="F:nucleic acid binding"/>
    <property type="evidence" value="ECO:0007669"/>
    <property type="project" value="InterPro"/>
</dbReference>
<dbReference type="SMART" id="SM00487">
    <property type="entry name" value="DEXDc"/>
    <property type="match status" value="1"/>
</dbReference>
<dbReference type="InterPro" id="IPR050474">
    <property type="entry name" value="Hel308_SKI2-like"/>
</dbReference>
<dbReference type="SMART" id="SM00490">
    <property type="entry name" value="HELICc"/>
    <property type="match status" value="1"/>
</dbReference>
<dbReference type="SUPFAM" id="SSF52540">
    <property type="entry name" value="P-loop containing nucleoside triphosphate hydrolases"/>
    <property type="match status" value="1"/>
</dbReference>